<protein>
    <submittedName>
        <fullName evidence="1">Crp/Fnr family transcriptional regulator</fullName>
    </submittedName>
</protein>
<sequence>MARKIHPEILKFLSGISLFQKLSPAVLTRIYQNIEER</sequence>
<proteinExistence type="predicted"/>
<feature type="non-terminal residue" evidence="1">
    <location>
        <position position="37"/>
    </location>
</feature>
<evidence type="ECO:0000313" key="1">
    <source>
        <dbReference type="EMBL" id="MBM9578660.1"/>
    </source>
</evidence>
<reference evidence="1 2" key="1">
    <citation type="submission" date="2021-02" db="EMBL/GenBank/DDBJ databases">
        <title>Leptospira ainlahdjerensis sp. nov., Leptospira ainazelensis sp. nov., Leptospira abararensis sp. nov. and Leptospira chreensis sp. nov., four new species isolated from water sources in Algeria.</title>
        <authorList>
            <person name="Amara Korba A."/>
            <person name="Kainiu M."/>
            <person name="Vincent A.T."/>
            <person name="Mariet J.-F."/>
            <person name="Veyrier F.J."/>
            <person name="Goarant C."/>
            <person name="Picardeau M."/>
        </authorList>
    </citation>
    <scope>NUCLEOTIDE SEQUENCE [LARGE SCALE GENOMIC DNA]</scope>
    <source>
        <strain evidence="1 2">201903070</strain>
    </source>
</reference>
<keyword evidence="2" id="KW-1185">Reference proteome</keyword>
<name>A0ABS2UI82_9LEPT</name>
<dbReference type="Proteomes" id="UP000724686">
    <property type="component" value="Unassembled WGS sequence"/>
</dbReference>
<accession>A0ABS2UI82</accession>
<gene>
    <name evidence="1" type="ORF">JWG45_16055</name>
</gene>
<dbReference type="EMBL" id="JAFFPU010000067">
    <property type="protein sequence ID" value="MBM9578660.1"/>
    <property type="molecule type" value="Genomic_DNA"/>
</dbReference>
<organism evidence="1 2">
    <name type="scientific">Leptospira ainlahdjerensis</name>
    <dbReference type="NCBI Taxonomy" id="2810033"/>
    <lineage>
        <taxon>Bacteria</taxon>
        <taxon>Pseudomonadati</taxon>
        <taxon>Spirochaetota</taxon>
        <taxon>Spirochaetia</taxon>
        <taxon>Leptospirales</taxon>
        <taxon>Leptospiraceae</taxon>
        <taxon>Leptospira</taxon>
    </lineage>
</organism>
<comment type="caution">
    <text evidence="1">The sequence shown here is derived from an EMBL/GenBank/DDBJ whole genome shotgun (WGS) entry which is preliminary data.</text>
</comment>
<evidence type="ECO:0000313" key="2">
    <source>
        <dbReference type="Proteomes" id="UP000724686"/>
    </source>
</evidence>